<dbReference type="Pfam" id="PF13577">
    <property type="entry name" value="SnoaL_4"/>
    <property type="match status" value="1"/>
</dbReference>
<dbReference type="Gene3D" id="3.10.450.50">
    <property type="match status" value="1"/>
</dbReference>
<dbReference type="EMBL" id="FOJG01000002">
    <property type="protein sequence ID" value="SEW49621.1"/>
    <property type="molecule type" value="Genomic_DNA"/>
</dbReference>
<dbReference type="OrthoDB" id="2084678at2"/>
<feature type="domain" description="SnoaL-like" evidence="1">
    <location>
        <begin position="11"/>
        <end position="139"/>
    </location>
</feature>
<keyword evidence="3" id="KW-1185">Reference proteome</keyword>
<organism evidence="2 3">
    <name type="scientific">Chitinophaga arvensicola</name>
    <dbReference type="NCBI Taxonomy" id="29529"/>
    <lineage>
        <taxon>Bacteria</taxon>
        <taxon>Pseudomonadati</taxon>
        <taxon>Bacteroidota</taxon>
        <taxon>Chitinophagia</taxon>
        <taxon>Chitinophagales</taxon>
        <taxon>Chitinophagaceae</taxon>
        <taxon>Chitinophaga</taxon>
    </lineage>
</organism>
<dbReference type="Proteomes" id="UP000199310">
    <property type="component" value="Unassembled WGS sequence"/>
</dbReference>
<evidence type="ECO:0000313" key="3">
    <source>
        <dbReference type="Proteomes" id="UP000199310"/>
    </source>
</evidence>
<dbReference type="RefSeq" id="WP_089896937.1">
    <property type="nucleotide sequence ID" value="NZ_FOJG01000002.1"/>
</dbReference>
<evidence type="ECO:0000259" key="1">
    <source>
        <dbReference type="Pfam" id="PF13577"/>
    </source>
</evidence>
<reference evidence="3" key="1">
    <citation type="submission" date="2016-10" db="EMBL/GenBank/DDBJ databases">
        <authorList>
            <person name="Varghese N."/>
            <person name="Submissions S."/>
        </authorList>
    </citation>
    <scope>NUCLEOTIDE SEQUENCE [LARGE SCALE GENOMIC DNA]</scope>
    <source>
        <strain evidence="3">DSM 3695</strain>
    </source>
</reference>
<dbReference type="AlphaFoldDB" id="A0A1I0S4B8"/>
<dbReference type="InterPro" id="IPR032710">
    <property type="entry name" value="NTF2-like_dom_sf"/>
</dbReference>
<dbReference type="InterPro" id="IPR037401">
    <property type="entry name" value="SnoaL-like"/>
</dbReference>
<dbReference type="STRING" id="29529.SAMN04488122_3505"/>
<dbReference type="SUPFAM" id="SSF54427">
    <property type="entry name" value="NTF2-like"/>
    <property type="match status" value="1"/>
</dbReference>
<evidence type="ECO:0000313" key="2">
    <source>
        <dbReference type="EMBL" id="SEW49621.1"/>
    </source>
</evidence>
<accession>A0A1I0S4B8</accession>
<name>A0A1I0S4B8_9BACT</name>
<sequence length="148" mass="17322">MTTEQFIREEQDRRAIREVVDQYAYCADTRNATGQMALFTEDTQFIVYMDSKSDTPTQVITKRADLFPVFDNLNTYHATMHFNGQSTVTLEGDRAHGITYCRAHHLTVDSNGQHLMIATIRYHDIFIKQAEKWLFAERKLLVDWIENK</sequence>
<proteinExistence type="predicted"/>
<protein>
    <submittedName>
        <fullName evidence="2">SnoaL-like domain-containing protein</fullName>
    </submittedName>
</protein>
<gene>
    <name evidence="2" type="ORF">SAMN04488122_3505</name>
</gene>